<sequence length="226" mass="26411">MKQLNPKNIRPETALDRILKAWLANKIDELRQDDKNLLERMEEIDRRIKAGYVVEEPRIASLTGSPYIHTFKRPFRKKELAEWVMQRFKVSSRQAYADIDASNHFFLNTVSRDEKEFAKGVYIEWGEEMMARAHSEGDHRAAAAFFKELNKMRGFDKQDSDIFDLSKWQPEEPVLIDDPTVLGFPALEEDEEVIKARLLKSFKADFIEKLSEDAEEIDEEEDDPDA</sequence>
<dbReference type="OrthoDB" id="799350at2"/>
<organism evidence="1">
    <name type="scientific">Sphingobacterium sp. (strain 21)</name>
    <dbReference type="NCBI Taxonomy" id="743722"/>
    <lineage>
        <taxon>Bacteria</taxon>
        <taxon>Pseudomonadati</taxon>
        <taxon>Bacteroidota</taxon>
        <taxon>Sphingobacteriia</taxon>
        <taxon>Sphingobacteriales</taxon>
        <taxon>Sphingobacteriaceae</taxon>
        <taxon>Sphingobacterium</taxon>
    </lineage>
</organism>
<name>F4C2D4_SPHS2</name>
<dbReference type="AlphaFoldDB" id="F4C2D4"/>
<dbReference type="eggNOG" id="ENOG502ZTNQ">
    <property type="taxonomic scope" value="Bacteria"/>
</dbReference>
<proteinExistence type="predicted"/>
<dbReference type="KEGG" id="shg:Sph21_3474"/>
<accession>F4C2D4</accession>
<dbReference type="EMBL" id="CP002584">
    <property type="protein sequence ID" value="ADZ80012.1"/>
    <property type="molecule type" value="Genomic_DNA"/>
</dbReference>
<protein>
    <submittedName>
        <fullName evidence="1">Uncharacterized protein</fullName>
    </submittedName>
</protein>
<evidence type="ECO:0000313" key="1">
    <source>
        <dbReference type="EMBL" id="ADZ80012.1"/>
    </source>
</evidence>
<dbReference type="STRING" id="743722.Sph21_3474"/>
<dbReference type="PATRIC" id="fig|743722.3.peg.3715"/>
<gene>
    <name evidence="1" type="ordered locus">Sph21_3474</name>
</gene>
<reference evidence="1" key="1">
    <citation type="submission" date="2011-03" db="EMBL/GenBank/DDBJ databases">
        <title>Complete sequence of Sphingobacterium sp. 21.</title>
        <authorList>
            <consortium name="US DOE Joint Genome Institute"/>
            <person name="Lucas S."/>
            <person name="Copeland A."/>
            <person name="Lapidus A."/>
            <person name="Cheng J.-F."/>
            <person name="Goodwin L."/>
            <person name="Pitluck S."/>
            <person name="Davenport K."/>
            <person name="Detter J.C."/>
            <person name="Han C."/>
            <person name="Tapia R."/>
            <person name="Land M."/>
            <person name="Hauser L."/>
            <person name="Kyrpides N."/>
            <person name="Ivanova N."/>
            <person name="Ovchinnikova G."/>
            <person name="Pagani I."/>
            <person name="Siebers A.K."/>
            <person name="Allgaier M."/>
            <person name="Thelen M.P."/>
            <person name="Hugenholtz P."/>
            <person name="Woyke T."/>
        </authorList>
    </citation>
    <scope>NUCLEOTIDE SEQUENCE</scope>
    <source>
        <strain evidence="1">21</strain>
    </source>
</reference>
<dbReference type="HOGENOM" id="CLU_1224105_0_0_10"/>